<name>A0A8H6GN75_FUSOX</name>
<dbReference type="AlphaFoldDB" id="A0A8H6GN75"/>
<dbReference type="EMBL" id="JACDXP010000007">
    <property type="protein sequence ID" value="KAF6521609.1"/>
    <property type="molecule type" value="Genomic_DNA"/>
</dbReference>
<accession>A0A8H6GN75</accession>
<dbReference type="Proteomes" id="UP000593570">
    <property type="component" value="Unassembled WGS sequence"/>
</dbReference>
<gene>
    <name evidence="2" type="ORF">HZS61_015867</name>
</gene>
<evidence type="ECO:0000313" key="3">
    <source>
        <dbReference type="Proteomes" id="UP000593570"/>
    </source>
</evidence>
<feature type="transmembrane region" description="Helical" evidence="1">
    <location>
        <begin position="370"/>
        <end position="394"/>
    </location>
</feature>
<evidence type="ECO:0000313" key="2">
    <source>
        <dbReference type="EMBL" id="KAF6521609.1"/>
    </source>
</evidence>
<proteinExistence type="predicted"/>
<sequence>MSSDSAPYGMSDLDIYLANRYGPKAVASDWANTTEDWAKIRPLTNPLGTPTADLALFEKLPSDTMNSILRHLDVKSFCRFRNINAKAHRIAETVLDCKEVMVHGSTAVINLIRTGLSPHITIGEIHKALTSPKCEFCDDYGSILFLLTCTRTCHKCLQTSPRMAVIGSEEMLTYYPRFTTYGTHDNRPHLLETLAKSSMRSIKVRNHSRPGRMLKGIRGVLVDDVFSSSELGIDTSDPVKDLFYDEWLQYRTAASIHFPYLNTSTGEIEEGRSCKGCHEAFEKRLIRANGPLGDVRINPDAEDRDRCYSHKDFEKHFETCAHAQRIWMKRVPPGRESWFAANGGMHWGISERAEYCRRFVDQMPVVNNEAFWVLVGVVVQIAFYIFILLGYALYRRRQTNLN</sequence>
<evidence type="ECO:0008006" key="4">
    <source>
        <dbReference type="Google" id="ProtNLM"/>
    </source>
</evidence>
<protein>
    <recommendedName>
        <fullName evidence="4">F-box domain-containing protein</fullName>
    </recommendedName>
</protein>
<organism evidence="2 3">
    <name type="scientific">Fusarium oxysporum f. sp. conglutinans</name>
    <dbReference type="NCBI Taxonomy" id="100902"/>
    <lineage>
        <taxon>Eukaryota</taxon>
        <taxon>Fungi</taxon>
        <taxon>Dikarya</taxon>
        <taxon>Ascomycota</taxon>
        <taxon>Pezizomycotina</taxon>
        <taxon>Sordariomycetes</taxon>
        <taxon>Hypocreomycetidae</taxon>
        <taxon>Hypocreales</taxon>
        <taxon>Nectriaceae</taxon>
        <taxon>Fusarium</taxon>
        <taxon>Fusarium oxysporum species complex</taxon>
    </lineage>
</organism>
<evidence type="ECO:0000256" key="1">
    <source>
        <dbReference type="SAM" id="Phobius"/>
    </source>
</evidence>
<keyword evidence="1" id="KW-0472">Membrane</keyword>
<keyword evidence="1" id="KW-1133">Transmembrane helix</keyword>
<comment type="caution">
    <text evidence="2">The sequence shown here is derived from an EMBL/GenBank/DDBJ whole genome shotgun (WGS) entry which is preliminary data.</text>
</comment>
<reference evidence="2 3" key="1">
    <citation type="journal article" date="2020" name="bioRxiv">
        <title>A chromosome-scale genome assembly for the Fusarium oxysporum strain Fo5176 to establish a model Arabidopsis-fungal pathosystem.</title>
        <authorList>
            <person name="Fokkens L."/>
            <person name="Guo L."/>
            <person name="Dora S."/>
            <person name="Wang B."/>
            <person name="Ye K."/>
            <person name="Sanchez-Rodriguez C."/>
            <person name="Croll D."/>
        </authorList>
    </citation>
    <scope>NUCLEOTIDE SEQUENCE [LARGE SCALE GENOMIC DNA]</scope>
    <source>
        <strain evidence="2 3">Fo5176</strain>
    </source>
</reference>
<keyword evidence="1" id="KW-0812">Transmembrane</keyword>